<reference evidence="3" key="1">
    <citation type="submission" date="2022-09" db="EMBL/GenBank/DDBJ databases">
        <title>Aureispira anguillicida sp. nov., isolated from Leptocephalus of Japanese eel Anguilla japonica.</title>
        <authorList>
            <person name="Yuasa K."/>
            <person name="Mekata T."/>
            <person name="Ikunari K."/>
        </authorList>
    </citation>
    <scope>NUCLEOTIDE SEQUENCE</scope>
    <source>
        <strain evidence="3">EL160426</strain>
    </source>
</reference>
<accession>A0A915VKE7</accession>
<feature type="domain" description="Thioredoxin" evidence="2">
    <location>
        <begin position="20"/>
        <end position="169"/>
    </location>
</feature>
<dbReference type="RefSeq" id="WP_264790937.1">
    <property type="nucleotide sequence ID" value="NZ_AP026867.1"/>
</dbReference>
<evidence type="ECO:0000256" key="1">
    <source>
        <dbReference type="SAM" id="SignalP"/>
    </source>
</evidence>
<proteinExistence type="predicted"/>
<dbReference type="InterPro" id="IPR036249">
    <property type="entry name" value="Thioredoxin-like_sf"/>
</dbReference>
<dbReference type="Pfam" id="PF00578">
    <property type="entry name" value="AhpC-TSA"/>
    <property type="match status" value="1"/>
</dbReference>
<evidence type="ECO:0000259" key="2">
    <source>
        <dbReference type="PROSITE" id="PS51352"/>
    </source>
</evidence>
<dbReference type="KEGG" id="aup:AsAng_0002610"/>
<keyword evidence="1" id="KW-0732">Signal</keyword>
<dbReference type="GO" id="GO:0016209">
    <property type="term" value="F:antioxidant activity"/>
    <property type="evidence" value="ECO:0007669"/>
    <property type="project" value="InterPro"/>
</dbReference>
<sequence length="169" mass="18925">MKCSKLLLASLVLLLVASTSTFAQKSLPASLTMETLSGKKVKLKDYVAEKGKITVVNFWATWCKPCKEELDNINNDYLDAWKDDYDIEFIAVSMDNSRTKPKVKGVVDTKGWEYDILCNPDNSAYQALGFNSCPYTLLLDAKGNVIYKHTGYKPGDEEELEHEIAKAAE</sequence>
<dbReference type="AlphaFoldDB" id="A0A915VKE7"/>
<dbReference type="PANTHER" id="PTHR42852">
    <property type="entry name" value="THIOL:DISULFIDE INTERCHANGE PROTEIN DSBE"/>
    <property type="match status" value="1"/>
</dbReference>
<dbReference type="InterPro" id="IPR000866">
    <property type="entry name" value="AhpC/TSA"/>
</dbReference>
<evidence type="ECO:0000313" key="4">
    <source>
        <dbReference type="Proteomes" id="UP001060919"/>
    </source>
</evidence>
<dbReference type="Proteomes" id="UP001060919">
    <property type="component" value="Chromosome"/>
</dbReference>
<name>A0A915VKE7_9BACT</name>
<dbReference type="InterPro" id="IPR050553">
    <property type="entry name" value="Thioredoxin_ResA/DsbE_sf"/>
</dbReference>
<dbReference type="InterPro" id="IPR013766">
    <property type="entry name" value="Thioredoxin_domain"/>
</dbReference>
<dbReference type="PROSITE" id="PS51352">
    <property type="entry name" value="THIOREDOXIN_2"/>
    <property type="match status" value="1"/>
</dbReference>
<organism evidence="3 4">
    <name type="scientific">Aureispira anguillae</name>
    <dbReference type="NCBI Taxonomy" id="2864201"/>
    <lineage>
        <taxon>Bacteria</taxon>
        <taxon>Pseudomonadati</taxon>
        <taxon>Bacteroidota</taxon>
        <taxon>Saprospiria</taxon>
        <taxon>Saprospirales</taxon>
        <taxon>Saprospiraceae</taxon>
        <taxon>Aureispira</taxon>
    </lineage>
</organism>
<evidence type="ECO:0000313" key="3">
    <source>
        <dbReference type="EMBL" id="BDS09560.1"/>
    </source>
</evidence>
<dbReference type="Gene3D" id="3.40.30.10">
    <property type="entry name" value="Glutaredoxin"/>
    <property type="match status" value="1"/>
</dbReference>
<dbReference type="GO" id="GO:0016491">
    <property type="term" value="F:oxidoreductase activity"/>
    <property type="evidence" value="ECO:0007669"/>
    <property type="project" value="InterPro"/>
</dbReference>
<keyword evidence="4" id="KW-1185">Reference proteome</keyword>
<dbReference type="CDD" id="cd02966">
    <property type="entry name" value="TlpA_like_family"/>
    <property type="match status" value="1"/>
</dbReference>
<dbReference type="EMBL" id="AP026867">
    <property type="protein sequence ID" value="BDS09560.1"/>
    <property type="molecule type" value="Genomic_DNA"/>
</dbReference>
<protein>
    <submittedName>
        <fullName evidence="3">TlpA family protein disulfide reductase</fullName>
    </submittedName>
</protein>
<feature type="chain" id="PRO_5038070510" evidence="1">
    <location>
        <begin position="24"/>
        <end position="169"/>
    </location>
</feature>
<gene>
    <name evidence="3" type="ORF">AsAng_0002610</name>
</gene>
<feature type="signal peptide" evidence="1">
    <location>
        <begin position="1"/>
        <end position="23"/>
    </location>
</feature>
<dbReference type="PANTHER" id="PTHR42852:SF17">
    <property type="entry name" value="THIOREDOXIN-LIKE PROTEIN HI_1115"/>
    <property type="match status" value="1"/>
</dbReference>
<dbReference type="SUPFAM" id="SSF52833">
    <property type="entry name" value="Thioredoxin-like"/>
    <property type="match status" value="1"/>
</dbReference>